<proteinExistence type="inferred from homology"/>
<name>A0ABN8N1S8_9CNID</name>
<dbReference type="PANTHER" id="PTHR21348:SF2">
    <property type="entry name" value="SULFIREDOXIN-1"/>
    <property type="match status" value="1"/>
</dbReference>
<comment type="similarity">
    <text evidence="1 9">Belongs to the sulfiredoxin family.</text>
</comment>
<keyword evidence="13" id="KW-1185">Reference proteome</keyword>
<feature type="chain" id="PRO_5046452052" description="Sulfiredoxin" evidence="10">
    <location>
        <begin position="27"/>
        <end position="140"/>
    </location>
</feature>
<dbReference type="InterPro" id="IPR003115">
    <property type="entry name" value="ParB_N"/>
</dbReference>
<dbReference type="EMBL" id="CALNXK010000009">
    <property type="protein sequence ID" value="CAH3041111.1"/>
    <property type="molecule type" value="Genomic_DNA"/>
</dbReference>
<reference evidence="12 13" key="1">
    <citation type="submission" date="2022-05" db="EMBL/GenBank/DDBJ databases">
        <authorList>
            <consortium name="Genoscope - CEA"/>
            <person name="William W."/>
        </authorList>
    </citation>
    <scope>NUCLEOTIDE SEQUENCE [LARGE SCALE GENOMIC DNA]</scope>
</reference>
<dbReference type="Pfam" id="PF02195">
    <property type="entry name" value="ParB_N"/>
    <property type="match status" value="1"/>
</dbReference>
<dbReference type="SUPFAM" id="SSF110849">
    <property type="entry name" value="ParB/Sulfiredoxin"/>
    <property type="match status" value="1"/>
</dbReference>
<dbReference type="SMART" id="SM00470">
    <property type="entry name" value="ParB"/>
    <property type="match status" value="1"/>
</dbReference>
<sequence length="140" mass="15654">MAMLSSRHICLVVVVVVCCLIQTSLRAMASDSSVHSAAVNEVHLVPIDVIIRPIPPVLEEAKVNSLIKTIQDKSLRHTVPPIDVLWIKGREGGDYYYSFGGCHRYEAYRKLNMKTIPCKIIQATIEHLRVYLGSSLPDLK</sequence>
<evidence type="ECO:0000313" key="13">
    <source>
        <dbReference type="Proteomes" id="UP001159405"/>
    </source>
</evidence>
<dbReference type="EC" id="1.8.98.2" evidence="2 9"/>
<dbReference type="CDD" id="cd16395">
    <property type="entry name" value="Srx"/>
    <property type="match status" value="1"/>
</dbReference>
<evidence type="ECO:0000256" key="6">
    <source>
        <dbReference type="ARBA" id="ARBA00023002"/>
    </source>
</evidence>
<evidence type="ECO:0000256" key="1">
    <source>
        <dbReference type="ARBA" id="ARBA00009609"/>
    </source>
</evidence>
<keyword evidence="10" id="KW-0732">Signal</keyword>
<keyword evidence="6 9" id="KW-0560">Oxidoreductase</keyword>
<accession>A0ABN8N1S8</accession>
<comment type="caution">
    <text evidence="12">The sequence shown here is derived from an EMBL/GenBank/DDBJ whole genome shotgun (WGS) entry which is preliminary data.</text>
</comment>
<dbReference type="InterPro" id="IPR016692">
    <property type="entry name" value="Sulfiredoxin"/>
</dbReference>
<evidence type="ECO:0000256" key="5">
    <source>
        <dbReference type="ARBA" id="ARBA00022862"/>
    </source>
</evidence>
<evidence type="ECO:0000256" key="8">
    <source>
        <dbReference type="ARBA" id="ARBA00047514"/>
    </source>
</evidence>
<gene>
    <name evidence="12" type="ORF">PLOB_00048060</name>
</gene>
<evidence type="ECO:0000256" key="3">
    <source>
        <dbReference type="ARBA" id="ARBA00022741"/>
    </source>
</evidence>
<evidence type="ECO:0000256" key="4">
    <source>
        <dbReference type="ARBA" id="ARBA00022840"/>
    </source>
</evidence>
<evidence type="ECO:0000256" key="9">
    <source>
        <dbReference type="PIRNR" id="PIRNR017267"/>
    </source>
</evidence>
<feature type="domain" description="ParB-like N-terminal" evidence="11">
    <location>
        <begin position="43"/>
        <end position="139"/>
    </location>
</feature>
<feature type="signal peptide" evidence="10">
    <location>
        <begin position="1"/>
        <end position="26"/>
    </location>
</feature>
<evidence type="ECO:0000256" key="7">
    <source>
        <dbReference type="ARBA" id="ARBA00023157"/>
    </source>
</evidence>
<keyword evidence="4 9" id="KW-0067">ATP-binding</keyword>
<dbReference type="InterPro" id="IPR036086">
    <property type="entry name" value="ParB/Sulfiredoxin_sf"/>
</dbReference>
<evidence type="ECO:0000259" key="11">
    <source>
        <dbReference type="SMART" id="SM00470"/>
    </source>
</evidence>
<keyword evidence="3 9" id="KW-0547">Nucleotide-binding</keyword>
<protein>
    <recommendedName>
        <fullName evidence="2 9">Sulfiredoxin</fullName>
        <ecNumber evidence="2 9">1.8.98.2</ecNumber>
    </recommendedName>
</protein>
<dbReference type="PANTHER" id="PTHR21348">
    <property type="match status" value="1"/>
</dbReference>
<evidence type="ECO:0000256" key="2">
    <source>
        <dbReference type="ARBA" id="ARBA00013055"/>
    </source>
</evidence>
<keyword evidence="7" id="KW-1015">Disulfide bond</keyword>
<dbReference type="Proteomes" id="UP001159405">
    <property type="component" value="Unassembled WGS sequence"/>
</dbReference>
<comment type="catalytic activity">
    <reaction evidence="8 9">
        <text>S-hydroxy-S-oxy-L-cysteinyl-[peroxiredoxin] + [protein]-dithiol + ATP = S-hydroxy-L-cysteinyl-[peroxiredoxin] + [protein]-disulfide + ADP + phosphate</text>
        <dbReference type="Rhea" id="RHEA:17545"/>
        <dbReference type="Rhea" id="RHEA-COMP:10593"/>
        <dbReference type="Rhea" id="RHEA-COMP:10594"/>
        <dbReference type="Rhea" id="RHEA-COMP:13681"/>
        <dbReference type="Rhea" id="RHEA-COMP:17976"/>
        <dbReference type="ChEBI" id="CHEBI:29950"/>
        <dbReference type="ChEBI" id="CHEBI:30616"/>
        <dbReference type="ChEBI" id="CHEBI:43474"/>
        <dbReference type="ChEBI" id="CHEBI:50058"/>
        <dbReference type="ChEBI" id="CHEBI:61973"/>
        <dbReference type="ChEBI" id="CHEBI:61974"/>
        <dbReference type="ChEBI" id="CHEBI:456216"/>
        <dbReference type="EC" id="1.8.98.2"/>
    </reaction>
</comment>
<evidence type="ECO:0000313" key="12">
    <source>
        <dbReference type="EMBL" id="CAH3041111.1"/>
    </source>
</evidence>
<organism evidence="12 13">
    <name type="scientific">Porites lobata</name>
    <dbReference type="NCBI Taxonomy" id="104759"/>
    <lineage>
        <taxon>Eukaryota</taxon>
        <taxon>Metazoa</taxon>
        <taxon>Cnidaria</taxon>
        <taxon>Anthozoa</taxon>
        <taxon>Hexacorallia</taxon>
        <taxon>Scleractinia</taxon>
        <taxon>Fungiina</taxon>
        <taxon>Poritidae</taxon>
        <taxon>Porites</taxon>
    </lineage>
</organism>
<dbReference type="PIRSF" id="PIRSF017267">
    <property type="entry name" value="Sulfiredoxin"/>
    <property type="match status" value="1"/>
</dbReference>
<keyword evidence="5 9" id="KW-0049">Antioxidant</keyword>
<evidence type="ECO:0000256" key="10">
    <source>
        <dbReference type="SAM" id="SignalP"/>
    </source>
</evidence>
<dbReference type="Gene3D" id="3.90.1530.10">
    <property type="entry name" value="Conserved hypothetical protein from pyrococcus furiosus pfu- 392566-001, ParB domain"/>
    <property type="match status" value="1"/>
</dbReference>